<dbReference type="PANTHER" id="PTHR47894">
    <property type="entry name" value="HTH-TYPE TRANSCRIPTIONAL REGULATOR GADX"/>
    <property type="match status" value="1"/>
</dbReference>
<protein>
    <submittedName>
        <fullName evidence="5">AraC family transcriptional regulator</fullName>
    </submittedName>
</protein>
<dbReference type="Pfam" id="PF12625">
    <property type="entry name" value="Arabinose_bd"/>
    <property type="match status" value="1"/>
</dbReference>
<dbReference type="SMART" id="SM00342">
    <property type="entry name" value="HTH_ARAC"/>
    <property type="match status" value="1"/>
</dbReference>
<dbReference type="InterPro" id="IPR018060">
    <property type="entry name" value="HTH_AraC"/>
</dbReference>
<dbReference type="Proteomes" id="UP001285921">
    <property type="component" value="Unassembled WGS sequence"/>
</dbReference>
<dbReference type="InterPro" id="IPR032687">
    <property type="entry name" value="AraC-type_N"/>
</dbReference>
<dbReference type="EMBL" id="BTCL01000004">
    <property type="protein sequence ID" value="GMK44522.1"/>
    <property type="molecule type" value="Genomic_DNA"/>
</dbReference>
<dbReference type="RefSeq" id="WP_317979498.1">
    <property type="nucleotide sequence ID" value="NZ_BTCL01000004.1"/>
</dbReference>
<keyword evidence="1" id="KW-0805">Transcription regulation</keyword>
<dbReference type="Pfam" id="PF12833">
    <property type="entry name" value="HTH_18"/>
    <property type="match status" value="1"/>
</dbReference>
<keyword evidence="6" id="KW-1185">Reference proteome</keyword>
<sequence length="340" mass="38801">MASHDRIKIPPGFWIGLREIGFSVQEIAAKAQLTLDQIEKPEGVTPTQYFAIWQAYSELVGDISKAVVKLSTAYETTQYPPSMLATYHARNYRDALMRMAKYKRLCPPESLHISEEGDDCLIQLSWSDQQQPGPPMLVAITLATLVELGRRGTGRQINAKLVEFSFPLNDDGTLEAYFGCPVRFGAEQDRLTLRRSDLDWPFLSYNEELLEILTPALERTLDERKNGFSLVQIIERIIKRDLAGSRPDMLIIARDLGMSERTLQRRLSEEGTSFKKILSHVRHEMALAYLKDSTLEIHEVAFLIGYEDQNSFYRAFRLWEGETPANWRGRHADASCSLAR</sequence>
<dbReference type="PROSITE" id="PS01124">
    <property type="entry name" value="HTH_ARAC_FAMILY_2"/>
    <property type="match status" value="1"/>
</dbReference>
<keyword evidence="2" id="KW-0238">DNA-binding</keyword>
<keyword evidence="3" id="KW-0804">Transcription</keyword>
<dbReference type="Gene3D" id="1.10.10.60">
    <property type="entry name" value="Homeodomain-like"/>
    <property type="match status" value="1"/>
</dbReference>
<accession>A0ABQ6NK33</accession>
<reference evidence="5 6" key="1">
    <citation type="submission" date="2023-05" db="EMBL/GenBank/DDBJ databases">
        <title>Draft genome of Paenibacillus sp. CCS26.</title>
        <authorList>
            <person name="Akita H."/>
            <person name="Shinto Y."/>
            <person name="Kimura Z."/>
        </authorList>
    </citation>
    <scope>NUCLEOTIDE SEQUENCE [LARGE SCALE GENOMIC DNA]</scope>
    <source>
        <strain evidence="5 6">CCS26</strain>
    </source>
</reference>
<proteinExistence type="predicted"/>
<evidence type="ECO:0000259" key="4">
    <source>
        <dbReference type="PROSITE" id="PS01124"/>
    </source>
</evidence>
<evidence type="ECO:0000256" key="3">
    <source>
        <dbReference type="ARBA" id="ARBA00023163"/>
    </source>
</evidence>
<evidence type="ECO:0000256" key="1">
    <source>
        <dbReference type="ARBA" id="ARBA00023015"/>
    </source>
</evidence>
<feature type="domain" description="HTH araC/xylS-type" evidence="4">
    <location>
        <begin position="232"/>
        <end position="330"/>
    </location>
</feature>
<dbReference type="PANTHER" id="PTHR47894:SF1">
    <property type="entry name" value="HTH-TYPE TRANSCRIPTIONAL REGULATOR VQSM"/>
    <property type="match status" value="1"/>
</dbReference>
<dbReference type="InterPro" id="IPR009057">
    <property type="entry name" value="Homeodomain-like_sf"/>
</dbReference>
<name>A0ABQ6NK33_9BACL</name>
<gene>
    <name evidence="5" type="ORF">PghCCS26_16500</name>
</gene>
<evidence type="ECO:0000256" key="2">
    <source>
        <dbReference type="ARBA" id="ARBA00023125"/>
    </source>
</evidence>
<evidence type="ECO:0000313" key="5">
    <source>
        <dbReference type="EMBL" id="GMK44522.1"/>
    </source>
</evidence>
<evidence type="ECO:0000313" key="6">
    <source>
        <dbReference type="Proteomes" id="UP001285921"/>
    </source>
</evidence>
<dbReference type="SUPFAM" id="SSF46689">
    <property type="entry name" value="Homeodomain-like"/>
    <property type="match status" value="1"/>
</dbReference>
<organism evidence="5 6">
    <name type="scientific">Paenibacillus glycanilyticus</name>
    <dbReference type="NCBI Taxonomy" id="126569"/>
    <lineage>
        <taxon>Bacteria</taxon>
        <taxon>Bacillati</taxon>
        <taxon>Bacillota</taxon>
        <taxon>Bacilli</taxon>
        <taxon>Bacillales</taxon>
        <taxon>Paenibacillaceae</taxon>
        <taxon>Paenibacillus</taxon>
    </lineage>
</organism>
<comment type="caution">
    <text evidence="5">The sequence shown here is derived from an EMBL/GenBank/DDBJ whole genome shotgun (WGS) entry which is preliminary data.</text>
</comment>